<accession>A0A504JL78</accession>
<evidence type="ECO:0000313" key="4">
    <source>
        <dbReference type="Proteomes" id="UP000315540"/>
    </source>
</evidence>
<comment type="similarity">
    <text evidence="1">Belongs to the universal stress protein A family.</text>
</comment>
<evidence type="ECO:0000256" key="1">
    <source>
        <dbReference type="ARBA" id="ARBA00008791"/>
    </source>
</evidence>
<dbReference type="RefSeq" id="WP_140592141.1">
    <property type="nucleotide sequence ID" value="NZ_VFWZ01000002.1"/>
</dbReference>
<dbReference type="AlphaFoldDB" id="A0A504JL78"/>
<dbReference type="OrthoDB" id="9788959at2"/>
<reference evidence="3 4" key="1">
    <citation type="submission" date="2019-06" db="EMBL/GenBank/DDBJ databases">
        <authorList>
            <person name="Meng X."/>
        </authorList>
    </citation>
    <scope>NUCLEOTIDE SEQUENCE [LARGE SCALE GENOMIC DNA]</scope>
    <source>
        <strain evidence="3 4">M625</strain>
    </source>
</reference>
<dbReference type="Gene3D" id="3.40.50.620">
    <property type="entry name" value="HUPs"/>
    <property type="match status" value="2"/>
</dbReference>
<name>A0A504JL78_9FLAO</name>
<dbReference type="PRINTS" id="PR01438">
    <property type="entry name" value="UNVRSLSTRESS"/>
</dbReference>
<dbReference type="Pfam" id="PF00582">
    <property type="entry name" value="Usp"/>
    <property type="match status" value="2"/>
</dbReference>
<keyword evidence="4" id="KW-1185">Reference proteome</keyword>
<proteinExistence type="inferred from homology"/>
<evidence type="ECO:0000313" key="3">
    <source>
        <dbReference type="EMBL" id="TPN87499.1"/>
    </source>
</evidence>
<dbReference type="PANTHER" id="PTHR46268:SF6">
    <property type="entry name" value="UNIVERSAL STRESS PROTEIN UP12"/>
    <property type="match status" value="1"/>
</dbReference>
<feature type="domain" description="UspA" evidence="2">
    <location>
        <begin position="180"/>
        <end position="278"/>
    </location>
</feature>
<organism evidence="3 4">
    <name type="scientific">Aquimarina algicola</name>
    <dbReference type="NCBI Taxonomy" id="2589995"/>
    <lineage>
        <taxon>Bacteria</taxon>
        <taxon>Pseudomonadati</taxon>
        <taxon>Bacteroidota</taxon>
        <taxon>Flavobacteriia</taxon>
        <taxon>Flavobacteriales</taxon>
        <taxon>Flavobacteriaceae</taxon>
        <taxon>Aquimarina</taxon>
    </lineage>
</organism>
<feature type="domain" description="UspA" evidence="2">
    <location>
        <begin position="1"/>
        <end position="141"/>
    </location>
</feature>
<dbReference type="SUPFAM" id="SSF52402">
    <property type="entry name" value="Adenine nucleotide alpha hydrolases-like"/>
    <property type="match status" value="2"/>
</dbReference>
<sequence length="280" mass="31828">MKKILVPIDFSEYSEYALEVAAILAKKQNASIIALHMLGLSESIFTKNEAEEVSEAIYYMKLAEKRFSTFLDKDYLEGIEVTEMVQNYKIFSEINEVAKDNDVDMIVMGSHGVSGLREEVFIGSNTEKVVRTSNIPVLVIKNKPENFTLNKAVFACDFKIENIRPYHNAMRLFETLGVDEVHLLYVNLPGERFKSTDQIEENVKEFLFKADAGNLEMYDKVVHYDDYSVEDGVFNYSNRIQADLIAIPTHGRRGLSHFFSGSIGEDVVNHATKPVVTFKI</sequence>
<dbReference type="InterPro" id="IPR006016">
    <property type="entry name" value="UspA"/>
</dbReference>
<dbReference type="CDD" id="cd00293">
    <property type="entry name" value="USP-like"/>
    <property type="match status" value="2"/>
</dbReference>
<dbReference type="InterPro" id="IPR014729">
    <property type="entry name" value="Rossmann-like_a/b/a_fold"/>
</dbReference>
<evidence type="ECO:0000259" key="2">
    <source>
        <dbReference type="Pfam" id="PF00582"/>
    </source>
</evidence>
<dbReference type="PANTHER" id="PTHR46268">
    <property type="entry name" value="STRESS RESPONSE PROTEIN NHAX"/>
    <property type="match status" value="1"/>
</dbReference>
<dbReference type="Proteomes" id="UP000315540">
    <property type="component" value="Unassembled WGS sequence"/>
</dbReference>
<dbReference type="InterPro" id="IPR006015">
    <property type="entry name" value="Universal_stress_UspA"/>
</dbReference>
<dbReference type="EMBL" id="VFWZ01000002">
    <property type="protein sequence ID" value="TPN87499.1"/>
    <property type="molecule type" value="Genomic_DNA"/>
</dbReference>
<comment type="caution">
    <text evidence="3">The sequence shown here is derived from an EMBL/GenBank/DDBJ whole genome shotgun (WGS) entry which is preliminary data.</text>
</comment>
<gene>
    <name evidence="3" type="ORF">FHK87_07915</name>
</gene>
<protein>
    <submittedName>
        <fullName evidence="3">Universal stress protein</fullName>
    </submittedName>
</protein>